<reference evidence="1 2" key="1">
    <citation type="submission" date="2017-05" db="EMBL/GenBank/DDBJ databases">
        <title>Streptomyces alboflavus Genome sequencing and assembly.</title>
        <authorList>
            <person name="Wang Y."/>
            <person name="Du B."/>
            <person name="Ding Y."/>
            <person name="Liu H."/>
            <person name="Hou Q."/>
            <person name="Liu K."/>
            <person name="Wang C."/>
            <person name="Yao L."/>
        </authorList>
    </citation>
    <scope>NUCLEOTIDE SEQUENCE [LARGE SCALE GENOMIC DNA]</scope>
    <source>
        <strain evidence="1 2">MDJK44</strain>
    </source>
</reference>
<dbReference type="AlphaFoldDB" id="A0A1Z1W2Q2"/>
<accession>A0A1Z1W2Q2</accession>
<sequence>MVVVVALVAVATLLRAHGKTLQEAVNESAALVEGADASLTDAVATLRRRYASAGPKGRAISSYLDGIGSFCAGNYRWSCETSRYNGTGYAWNGLRAGTVTLHPERTVIAAD</sequence>
<evidence type="ECO:0000313" key="1">
    <source>
        <dbReference type="EMBL" id="ARX80689.1"/>
    </source>
</evidence>
<keyword evidence="2" id="KW-1185">Reference proteome</keyword>
<dbReference type="KEGG" id="salf:SMD44_00087"/>
<organism evidence="1 2">
    <name type="scientific">Streptomyces alboflavus</name>
    <dbReference type="NCBI Taxonomy" id="67267"/>
    <lineage>
        <taxon>Bacteria</taxon>
        <taxon>Bacillati</taxon>
        <taxon>Actinomycetota</taxon>
        <taxon>Actinomycetes</taxon>
        <taxon>Kitasatosporales</taxon>
        <taxon>Streptomycetaceae</taxon>
        <taxon>Streptomyces</taxon>
    </lineage>
</organism>
<dbReference type="SUPFAM" id="SSF48576">
    <property type="entry name" value="Terpenoid synthases"/>
    <property type="match status" value="1"/>
</dbReference>
<gene>
    <name evidence="1" type="ORF">SMD44_00087</name>
</gene>
<dbReference type="Gene3D" id="1.10.600.10">
    <property type="entry name" value="Farnesyl Diphosphate Synthase"/>
    <property type="match status" value="1"/>
</dbReference>
<dbReference type="InterPro" id="IPR008949">
    <property type="entry name" value="Isoprenoid_synthase_dom_sf"/>
</dbReference>
<protein>
    <submittedName>
        <fullName evidence="1">Uncharacterized protein</fullName>
    </submittedName>
</protein>
<proteinExistence type="predicted"/>
<dbReference type="EMBL" id="CP021748">
    <property type="protein sequence ID" value="ARX80689.1"/>
    <property type="molecule type" value="Genomic_DNA"/>
</dbReference>
<dbReference type="Proteomes" id="UP000195880">
    <property type="component" value="Chromosome"/>
</dbReference>
<name>A0A1Z1W2Q2_9ACTN</name>
<evidence type="ECO:0000313" key="2">
    <source>
        <dbReference type="Proteomes" id="UP000195880"/>
    </source>
</evidence>